<dbReference type="OrthoDB" id="5190396at2"/>
<feature type="transmembrane region" description="Helical" evidence="1">
    <location>
        <begin position="17"/>
        <end position="33"/>
    </location>
</feature>
<dbReference type="Pfam" id="PF10756">
    <property type="entry name" value="bPH_6"/>
    <property type="match status" value="1"/>
</dbReference>
<dbReference type="EMBL" id="CP033897">
    <property type="protein sequence ID" value="AZA11283.1"/>
    <property type="molecule type" value="Genomic_DNA"/>
</dbReference>
<gene>
    <name evidence="3" type="primary">cfp6</name>
    <name evidence="3" type="ORF">CGERO_04835</name>
</gene>
<reference evidence="3 4" key="1">
    <citation type="submission" date="2018-11" db="EMBL/GenBank/DDBJ databases">
        <authorList>
            <person name="Kleinhagauer T."/>
            <person name="Glaeser S.P."/>
            <person name="Spergser J."/>
            <person name="Ruckert C."/>
            <person name="Kaempfer P."/>
            <person name="Busse H.-J."/>
        </authorList>
    </citation>
    <scope>NUCLEOTIDE SEQUENCE [LARGE SCALE GENOMIC DNA]</scope>
    <source>
        <strain evidence="3 4">W8</strain>
    </source>
</reference>
<feature type="transmembrane region" description="Helical" evidence="1">
    <location>
        <begin position="39"/>
        <end position="55"/>
    </location>
</feature>
<name>A0A3G6J0H2_9CORY</name>
<evidence type="ECO:0000313" key="4">
    <source>
        <dbReference type="Proteomes" id="UP000271587"/>
    </source>
</evidence>
<evidence type="ECO:0000256" key="1">
    <source>
        <dbReference type="SAM" id="Phobius"/>
    </source>
</evidence>
<sequence>MSEQAQPATQEFKPDRTHLLAAGIMICILLIGISAKPLLLGWVMIFPVLFIIWVFKAKTVVSERGITAHYLFKGKQSATWEEIQGIGFQGSKTVLQRNEGDPFVLPAVSFTSLPKLEAASRGRISDVLSAGRKAADEKVTVVHKDGRQVLMTKEEYAHYEATKQGAAGQRREAKDEA</sequence>
<accession>A0A3G6J0H2</accession>
<dbReference type="AlphaFoldDB" id="A0A3G6J0H2"/>
<keyword evidence="1" id="KW-0812">Transmembrane</keyword>
<feature type="domain" description="Low molecular weight protein antigen 6 PH" evidence="2">
    <location>
        <begin position="57"/>
        <end position="125"/>
    </location>
</feature>
<dbReference type="RefSeq" id="WP_123933757.1">
    <property type="nucleotide sequence ID" value="NZ_CP033897.1"/>
</dbReference>
<organism evidence="3 4">
    <name type="scientific">Corynebacterium gerontici</name>
    <dbReference type="NCBI Taxonomy" id="2079234"/>
    <lineage>
        <taxon>Bacteria</taxon>
        <taxon>Bacillati</taxon>
        <taxon>Actinomycetota</taxon>
        <taxon>Actinomycetes</taxon>
        <taxon>Mycobacteriales</taxon>
        <taxon>Corynebacteriaceae</taxon>
        <taxon>Corynebacterium</taxon>
    </lineage>
</organism>
<evidence type="ECO:0000313" key="3">
    <source>
        <dbReference type="EMBL" id="AZA11283.1"/>
    </source>
</evidence>
<keyword evidence="1" id="KW-1133">Transmembrane helix</keyword>
<dbReference type="KEGG" id="cgk:CGERO_04835"/>
<protein>
    <submittedName>
        <fullName evidence="3">Low molecular weight protein antigen 6</fullName>
    </submittedName>
</protein>
<dbReference type="InterPro" id="IPR019692">
    <property type="entry name" value="CFP-6_PH"/>
</dbReference>
<evidence type="ECO:0000259" key="2">
    <source>
        <dbReference type="Pfam" id="PF10756"/>
    </source>
</evidence>
<keyword evidence="4" id="KW-1185">Reference proteome</keyword>
<keyword evidence="1" id="KW-0472">Membrane</keyword>
<proteinExistence type="predicted"/>
<dbReference type="Proteomes" id="UP000271587">
    <property type="component" value="Chromosome"/>
</dbReference>